<keyword evidence="4" id="KW-0813">Transport</keyword>
<proteinExistence type="inferred from homology"/>
<evidence type="ECO:0000256" key="3">
    <source>
        <dbReference type="ARBA" id="ARBA00011738"/>
    </source>
</evidence>
<keyword evidence="8" id="KW-0677">Repeat</keyword>
<evidence type="ECO:0000259" key="18">
    <source>
        <dbReference type="Pfam" id="PF07885"/>
    </source>
</evidence>
<dbReference type="GO" id="GO:0046872">
    <property type="term" value="F:metal ion binding"/>
    <property type="evidence" value="ECO:0007669"/>
    <property type="project" value="UniProtKB-KW"/>
</dbReference>
<keyword evidence="14 17" id="KW-0472">Membrane</keyword>
<keyword evidence="7" id="KW-0479">Metal-binding</keyword>
<dbReference type="InterPro" id="IPR003280">
    <property type="entry name" value="2pore_dom_K_chnl"/>
</dbReference>
<keyword evidence="11" id="KW-0630">Potassium</keyword>
<keyword evidence="6 17" id="KW-0812">Transmembrane</keyword>
<feature type="transmembrane region" description="Helical" evidence="17">
    <location>
        <begin position="143"/>
        <end position="160"/>
    </location>
</feature>
<feature type="compositionally biased region" description="Basic and acidic residues" evidence="16">
    <location>
        <begin position="1"/>
        <end position="20"/>
    </location>
</feature>
<feature type="transmembrane region" description="Helical" evidence="17">
    <location>
        <begin position="254"/>
        <end position="273"/>
    </location>
</feature>
<keyword evidence="9" id="KW-0631">Potassium channel</keyword>
<keyword evidence="20" id="KW-1185">Reference proteome</keyword>
<evidence type="ECO:0000256" key="12">
    <source>
        <dbReference type="ARBA" id="ARBA00022989"/>
    </source>
</evidence>
<keyword evidence="10" id="KW-0106">Calcium</keyword>
<evidence type="ECO:0000313" key="19">
    <source>
        <dbReference type="EMBL" id="KAJ6681419.1"/>
    </source>
</evidence>
<dbReference type="Gene3D" id="1.10.287.70">
    <property type="match status" value="2"/>
</dbReference>
<protein>
    <recommendedName>
        <fullName evidence="18">Potassium channel domain-containing protein</fullName>
    </recommendedName>
</protein>
<comment type="subunit">
    <text evidence="3">Homodimer.</text>
</comment>
<evidence type="ECO:0000256" key="7">
    <source>
        <dbReference type="ARBA" id="ARBA00022723"/>
    </source>
</evidence>
<evidence type="ECO:0000256" key="8">
    <source>
        <dbReference type="ARBA" id="ARBA00022737"/>
    </source>
</evidence>
<feature type="transmembrane region" description="Helical" evidence="17">
    <location>
        <begin position="110"/>
        <end position="131"/>
    </location>
</feature>
<evidence type="ECO:0000256" key="6">
    <source>
        <dbReference type="ARBA" id="ARBA00022692"/>
    </source>
</evidence>
<evidence type="ECO:0000256" key="17">
    <source>
        <dbReference type="SAM" id="Phobius"/>
    </source>
</evidence>
<evidence type="ECO:0000256" key="13">
    <source>
        <dbReference type="ARBA" id="ARBA00023065"/>
    </source>
</evidence>
<dbReference type="GO" id="GO:0022841">
    <property type="term" value="F:potassium ion leak channel activity"/>
    <property type="evidence" value="ECO:0007669"/>
    <property type="project" value="TreeGrafter"/>
</dbReference>
<dbReference type="PRINTS" id="PR01333">
    <property type="entry name" value="2POREKCHANEL"/>
</dbReference>
<dbReference type="GO" id="GO:0030322">
    <property type="term" value="P:stabilization of membrane potential"/>
    <property type="evidence" value="ECO:0007669"/>
    <property type="project" value="TreeGrafter"/>
</dbReference>
<feature type="transmembrane region" description="Helical" evidence="17">
    <location>
        <begin position="198"/>
        <end position="219"/>
    </location>
</feature>
<dbReference type="PANTHER" id="PTHR11003">
    <property type="entry name" value="POTASSIUM CHANNEL, SUBFAMILY K"/>
    <property type="match status" value="1"/>
</dbReference>
<dbReference type="Proteomes" id="UP001151752">
    <property type="component" value="Chromosome 5"/>
</dbReference>
<organism evidence="19 20">
    <name type="scientific">Salix koriyanagi</name>
    <dbReference type="NCBI Taxonomy" id="2511006"/>
    <lineage>
        <taxon>Eukaryota</taxon>
        <taxon>Viridiplantae</taxon>
        <taxon>Streptophyta</taxon>
        <taxon>Embryophyta</taxon>
        <taxon>Tracheophyta</taxon>
        <taxon>Spermatophyta</taxon>
        <taxon>Magnoliopsida</taxon>
        <taxon>eudicotyledons</taxon>
        <taxon>Gunneridae</taxon>
        <taxon>Pentapetalae</taxon>
        <taxon>rosids</taxon>
        <taxon>fabids</taxon>
        <taxon>Malpighiales</taxon>
        <taxon>Salicaceae</taxon>
        <taxon>Saliceae</taxon>
        <taxon>Salix</taxon>
    </lineage>
</organism>
<evidence type="ECO:0000256" key="4">
    <source>
        <dbReference type="ARBA" id="ARBA00022448"/>
    </source>
</evidence>
<dbReference type="PANTHER" id="PTHR11003:SF303">
    <property type="entry name" value="OS01G0696100 PROTEIN"/>
    <property type="match status" value="1"/>
</dbReference>
<evidence type="ECO:0000256" key="14">
    <source>
        <dbReference type="ARBA" id="ARBA00023136"/>
    </source>
</evidence>
<gene>
    <name evidence="19" type="ORF">OIU74_019824</name>
</gene>
<evidence type="ECO:0000256" key="9">
    <source>
        <dbReference type="ARBA" id="ARBA00022826"/>
    </source>
</evidence>
<comment type="similarity">
    <text evidence="2">Belongs to the two pore domain potassium channel (TC 1.A.1.7) family.</text>
</comment>
<dbReference type="SUPFAM" id="SSF81324">
    <property type="entry name" value="Voltage-gated potassium channels"/>
    <property type="match status" value="2"/>
</dbReference>
<dbReference type="EMBL" id="JAPFFM010000020">
    <property type="protein sequence ID" value="KAJ6681419.1"/>
    <property type="molecule type" value="Genomic_DNA"/>
</dbReference>
<keyword evidence="15" id="KW-0407">Ion channel</keyword>
<evidence type="ECO:0000256" key="1">
    <source>
        <dbReference type="ARBA" id="ARBA00004141"/>
    </source>
</evidence>
<evidence type="ECO:0000256" key="5">
    <source>
        <dbReference type="ARBA" id="ARBA00022538"/>
    </source>
</evidence>
<dbReference type="GO" id="GO:0009705">
    <property type="term" value="C:plant-type vacuole membrane"/>
    <property type="evidence" value="ECO:0007669"/>
    <property type="project" value="TreeGrafter"/>
</dbReference>
<keyword evidence="13" id="KW-0406">Ion transport</keyword>
<accession>A0A9Q0P555</accession>
<sequence>MDDPLLSRKIAEESSRRPGRELSPSYLDLGQSLRQSTSHLVTSDVIIPIITTPNTSSYVNLIASLNKKKTRLPYRSHSAPSLFTDARDTFSDSFDPRPGPKSIPLIVRQAFVGVVLYILVVVLVFLVSGSFRGTTTFKPVDALYFTVVTLCTIGYVTYICDRQEAFLLSTMDGSAPSTMVQAYMIDKSKGRMRIRSKVVLASAVVIVCIAVGTITVHYLEKLDWVDSFYLAVTSVTTVGYGDFAFTTLTGRCFAIIWLLVSTLAVARAFLYLTELRIDRRNRRIAKWVLQKKMTLGDLVAADLDNDGSIR</sequence>
<evidence type="ECO:0000313" key="20">
    <source>
        <dbReference type="Proteomes" id="UP001151752"/>
    </source>
</evidence>
<name>A0A9Q0P555_9ROSI</name>
<dbReference type="InterPro" id="IPR013099">
    <property type="entry name" value="K_chnl_dom"/>
</dbReference>
<evidence type="ECO:0000256" key="16">
    <source>
        <dbReference type="SAM" id="MobiDB-lite"/>
    </source>
</evidence>
<feature type="region of interest" description="Disordered" evidence="16">
    <location>
        <begin position="1"/>
        <end position="23"/>
    </location>
</feature>
<evidence type="ECO:0000256" key="2">
    <source>
        <dbReference type="ARBA" id="ARBA00010159"/>
    </source>
</evidence>
<evidence type="ECO:0000256" key="11">
    <source>
        <dbReference type="ARBA" id="ARBA00022958"/>
    </source>
</evidence>
<dbReference type="GO" id="GO:0015271">
    <property type="term" value="F:outward rectifier potassium channel activity"/>
    <property type="evidence" value="ECO:0007669"/>
    <property type="project" value="TreeGrafter"/>
</dbReference>
<dbReference type="AlphaFoldDB" id="A0A9Q0P555"/>
<feature type="domain" description="Potassium channel" evidence="18">
    <location>
        <begin position="204"/>
        <end position="273"/>
    </location>
</feature>
<reference evidence="19" key="1">
    <citation type="submission" date="2022-11" db="EMBL/GenBank/DDBJ databases">
        <authorList>
            <person name="Hyden B.L."/>
            <person name="Feng K."/>
            <person name="Yates T."/>
            <person name="Jawdy S."/>
            <person name="Smart L.B."/>
            <person name="Muchero W."/>
        </authorList>
    </citation>
    <scope>NUCLEOTIDE SEQUENCE</scope>
    <source>
        <tissue evidence="19">Shoot tip</tissue>
    </source>
</reference>
<reference evidence="19" key="2">
    <citation type="journal article" date="2023" name="Int. J. Mol. Sci.">
        <title>De Novo Assembly and Annotation of 11 Diverse Shrub Willow (Salix) Genomes Reveals Novel Gene Organization in Sex-Linked Regions.</title>
        <authorList>
            <person name="Hyden B."/>
            <person name="Feng K."/>
            <person name="Yates T.B."/>
            <person name="Jawdy S."/>
            <person name="Cereghino C."/>
            <person name="Smart L.B."/>
            <person name="Muchero W."/>
        </authorList>
    </citation>
    <scope>NUCLEOTIDE SEQUENCE</scope>
    <source>
        <tissue evidence="19">Shoot tip</tissue>
    </source>
</reference>
<dbReference type="Pfam" id="PF07885">
    <property type="entry name" value="Ion_trans_2"/>
    <property type="match status" value="1"/>
</dbReference>
<keyword evidence="12 17" id="KW-1133">Transmembrane helix</keyword>
<dbReference type="FunFam" id="1.10.287.70:FF:000102">
    <property type="entry name" value="Two-pore potassium channel 3"/>
    <property type="match status" value="1"/>
</dbReference>
<keyword evidence="5" id="KW-0633">Potassium transport</keyword>
<dbReference type="GO" id="GO:0005886">
    <property type="term" value="C:plasma membrane"/>
    <property type="evidence" value="ECO:0007669"/>
    <property type="project" value="TreeGrafter"/>
</dbReference>
<evidence type="ECO:0000256" key="15">
    <source>
        <dbReference type="ARBA" id="ARBA00023303"/>
    </source>
</evidence>
<evidence type="ECO:0000256" key="10">
    <source>
        <dbReference type="ARBA" id="ARBA00022837"/>
    </source>
</evidence>
<comment type="subcellular location">
    <subcellularLocation>
        <location evidence="1">Membrane</location>
        <topology evidence="1">Multi-pass membrane protein</topology>
    </subcellularLocation>
</comment>
<comment type="caution">
    <text evidence="19">The sequence shown here is derived from an EMBL/GenBank/DDBJ whole genome shotgun (WGS) entry which is preliminary data.</text>
</comment>